<accession>A0A414SXP0</accession>
<organism evidence="8 9">
    <name type="scientific">Dorea longicatena</name>
    <dbReference type="NCBI Taxonomy" id="88431"/>
    <lineage>
        <taxon>Bacteria</taxon>
        <taxon>Bacillati</taxon>
        <taxon>Bacillota</taxon>
        <taxon>Clostridia</taxon>
        <taxon>Lachnospirales</taxon>
        <taxon>Lachnospiraceae</taxon>
        <taxon>Dorea</taxon>
    </lineage>
</organism>
<keyword evidence="4" id="KW-0808">Transferase</keyword>
<keyword evidence="2" id="KW-0813">Transport</keyword>
<dbReference type="SUPFAM" id="SSF51261">
    <property type="entry name" value="Duplicated hybrid motif"/>
    <property type="match status" value="1"/>
</dbReference>
<evidence type="ECO:0000256" key="4">
    <source>
        <dbReference type="ARBA" id="ARBA00022679"/>
    </source>
</evidence>
<dbReference type="FunFam" id="2.70.70.10:FF:000001">
    <property type="entry name" value="PTS system glucose-specific IIA component"/>
    <property type="match status" value="1"/>
</dbReference>
<dbReference type="InterPro" id="IPR001127">
    <property type="entry name" value="PTS_EIIA_1_perm"/>
</dbReference>
<dbReference type="AlphaFoldDB" id="A0A414SXP0"/>
<dbReference type="NCBIfam" id="TIGR00830">
    <property type="entry name" value="PTBA"/>
    <property type="match status" value="1"/>
</dbReference>
<keyword evidence="6" id="KW-0418">Kinase</keyword>
<keyword evidence="5" id="KW-0598">Phosphotransferase system</keyword>
<feature type="domain" description="PTS EIIA type-1" evidence="7">
    <location>
        <begin position="17"/>
        <end position="121"/>
    </location>
</feature>
<evidence type="ECO:0000259" key="7">
    <source>
        <dbReference type="PROSITE" id="PS51093"/>
    </source>
</evidence>
<dbReference type="PROSITE" id="PS00371">
    <property type="entry name" value="PTS_EIIA_TYPE_1_HIS"/>
    <property type="match status" value="1"/>
</dbReference>
<dbReference type="EMBL" id="QRIC01000009">
    <property type="protein sequence ID" value="RHG26722.1"/>
    <property type="molecule type" value="Genomic_DNA"/>
</dbReference>
<sequence length="185" mass="19648">MLASLTGEAVPLSEVPDSVFSEKVLGDGAAIIPADGKIVSPVDGEISTVAETSHAYGFTSEDGQEVLVHVGLETVSLDGECFKVYGKAGDKVKAGDLVAEVDLQYIEGDVKAGESEVLVLTEKNVKVEEIDGWREADGRSKAAKNEKRLDYIFCNTQADVRTSNVICNGKNAPVVSDHYGVMITV</sequence>
<evidence type="ECO:0000256" key="1">
    <source>
        <dbReference type="ARBA" id="ARBA00004496"/>
    </source>
</evidence>
<dbReference type="RefSeq" id="WP_118224668.1">
    <property type="nucleotide sequence ID" value="NZ_QRIC01000009.1"/>
</dbReference>
<name>A0A414SXP0_9FIRM</name>
<proteinExistence type="predicted"/>
<dbReference type="Proteomes" id="UP000284095">
    <property type="component" value="Unassembled WGS sequence"/>
</dbReference>
<dbReference type="GO" id="GO:0009401">
    <property type="term" value="P:phosphoenolpyruvate-dependent sugar phosphotransferase system"/>
    <property type="evidence" value="ECO:0007669"/>
    <property type="project" value="UniProtKB-KW"/>
</dbReference>
<comment type="caution">
    <text evidence="8">The sequence shown here is derived from an EMBL/GenBank/DDBJ whole genome shotgun (WGS) entry which is preliminary data.</text>
</comment>
<dbReference type="PANTHER" id="PTHR45008">
    <property type="entry name" value="PTS SYSTEM GLUCOSE-SPECIFIC EIIA COMPONENT"/>
    <property type="match status" value="1"/>
</dbReference>
<keyword evidence="9" id="KW-1185">Reference proteome</keyword>
<protein>
    <recommendedName>
        <fullName evidence="7">PTS EIIA type-1 domain-containing protein</fullName>
    </recommendedName>
</protein>
<dbReference type="InterPro" id="IPR050890">
    <property type="entry name" value="PTS_EIIA_component"/>
</dbReference>
<dbReference type="PROSITE" id="PS51093">
    <property type="entry name" value="PTS_EIIA_TYPE_1"/>
    <property type="match status" value="1"/>
</dbReference>
<evidence type="ECO:0000313" key="8">
    <source>
        <dbReference type="EMBL" id="RHG26722.1"/>
    </source>
</evidence>
<dbReference type="GO" id="GO:0005737">
    <property type="term" value="C:cytoplasm"/>
    <property type="evidence" value="ECO:0007669"/>
    <property type="project" value="UniProtKB-SubCell"/>
</dbReference>
<reference evidence="8 9" key="1">
    <citation type="submission" date="2018-08" db="EMBL/GenBank/DDBJ databases">
        <title>A genome reference for cultivated species of the human gut microbiota.</title>
        <authorList>
            <person name="Zou Y."/>
            <person name="Xue W."/>
            <person name="Luo G."/>
        </authorList>
    </citation>
    <scope>NUCLEOTIDE SEQUENCE [LARGE SCALE GENOMIC DNA]</scope>
    <source>
        <strain evidence="8 9">AM22-22</strain>
    </source>
</reference>
<evidence type="ECO:0000256" key="2">
    <source>
        <dbReference type="ARBA" id="ARBA00022448"/>
    </source>
</evidence>
<dbReference type="InterPro" id="IPR011055">
    <property type="entry name" value="Dup_hybrid_motif"/>
</dbReference>
<evidence type="ECO:0000313" key="9">
    <source>
        <dbReference type="Proteomes" id="UP000284095"/>
    </source>
</evidence>
<dbReference type="PANTHER" id="PTHR45008:SF1">
    <property type="entry name" value="PTS SYSTEM GLUCOSE-SPECIFIC EIIA COMPONENT"/>
    <property type="match status" value="1"/>
</dbReference>
<evidence type="ECO:0000256" key="6">
    <source>
        <dbReference type="ARBA" id="ARBA00022777"/>
    </source>
</evidence>
<dbReference type="Pfam" id="PF00358">
    <property type="entry name" value="PTS_EIIA_1"/>
    <property type="match status" value="1"/>
</dbReference>
<evidence type="ECO:0000256" key="3">
    <source>
        <dbReference type="ARBA" id="ARBA00022597"/>
    </source>
</evidence>
<comment type="subcellular location">
    <subcellularLocation>
        <location evidence="1">Cytoplasm</location>
    </subcellularLocation>
</comment>
<dbReference type="GO" id="GO:0016301">
    <property type="term" value="F:kinase activity"/>
    <property type="evidence" value="ECO:0007669"/>
    <property type="project" value="UniProtKB-KW"/>
</dbReference>
<gene>
    <name evidence="8" type="ORF">DW265_05460</name>
</gene>
<evidence type="ECO:0000256" key="5">
    <source>
        <dbReference type="ARBA" id="ARBA00022683"/>
    </source>
</evidence>
<dbReference type="Gene3D" id="2.70.70.10">
    <property type="entry name" value="Glucose Permease (Domain IIA)"/>
    <property type="match status" value="1"/>
</dbReference>
<keyword evidence="3" id="KW-0762">Sugar transport</keyword>